<evidence type="ECO:0000256" key="2">
    <source>
        <dbReference type="ARBA" id="ARBA00022729"/>
    </source>
</evidence>
<protein>
    <recommendedName>
        <fullName evidence="5">Leucine-binding protein domain-containing protein</fullName>
    </recommendedName>
</protein>
<proteinExistence type="inferred from homology"/>
<dbReference type="Pfam" id="PF13458">
    <property type="entry name" value="Peripla_BP_6"/>
    <property type="match status" value="1"/>
</dbReference>
<evidence type="ECO:0000256" key="1">
    <source>
        <dbReference type="ARBA" id="ARBA00010062"/>
    </source>
</evidence>
<dbReference type="OrthoDB" id="9791590at2"/>
<dbReference type="PANTHER" id="PTHR30483">
    <property type="entry name" value="LEUCINE-SPECIFIC-BINDING PROTEIN"/>
    <property type="match status" value="1"/>
</dbReference>
<evidence type="ECO:0000313" key="6">
    <source>
        <dbReference type="EMBL" id="RAI44739.1"/>
    </source>
</evidence>
<evidence type="ECO:0000259" key="5">
    <source>
        <dbReference type="Pfam" id="PF13458"/>
    </source>
</evidence>
<dbReference type="PANTHER" id="PTHR30483:SF38">
    <property type="entry name" value="BLR7848 PROTEIN"/>
    <property type="match status" value="1"/>
</dbReference>
<dbReference type="GO" id="GO:0006865">
    <property type="term" value="P:amino acid transport"/>
    <property type="evidence" value="ECO:0007669"/>
    <property type="project" value="UniProtKB-KW"/>
</dbReference>
<dbReference type="RefSeq" id="WP_111418424.1">
    <property type="nucleotide sequence ID" value="NZ_NPEX01000035.1"/>
</dbReference>
<evidence type="ECO:0000256" key="3">
    <source>
        <dbReference type="ARBA" id="ARBA00022970"/>
    </source>
</evidence>
<dbReference type="SUPFAM" id="SSF53822">
    <property type="entry name" value="Periplasmic binding protein-like I"/>
    <property type="match status" value="1"/>
</dbReference>
<keyword evidence="3" id="KW-0813">Transport</keyword>
<dbReference type="Gene3D" id="3.40.50.2300">
    <property type="match status" value="2"/>
</dbReference>
<feature type="chain" id="PRO_5016333703" description="Leucine-binding protein domain-containing protein" evidence="4">
    <location>
        <begin position="24"/>
        <end position="387"/>
    </location>
</feature>
<feature type="domain" description="Leucine-binding protein" evidence="5">
    <location>
        <begin position="26"/>
        <end position="378"/>
    </location>
</feature>
<dbReference type="Proteomes" id="UP000249130">
    <property type="component" value="Unassembled WGS sequence"/>
</dbReference>
<keyword evidence="2 4" id="KW-0732">Signal</keyword>
<comment type="caution">
    <text evidence="6">The sequence shown here is derived from an EMBL/GenBank/DDBJ whole genome shotgun (WGS) entry which is preliminary data.</text>
</comment>
<comment type="similarity">
    <text evidence="1">Belongs to the leucine-binding protein family.</text>
</comment>
<organism evidence="6 7">
    <name type="scientific">Rhodoplanes roseus</name>
    <dbReference type="NCBI Taxonomy" id="29409"/>
    <lineage>
        <taxon>Bacteria</taxon>
        <taxon>Pseudomonadati</taxon>
        <taxon>Pseudomonadota</taxon>
        <taxon>Alphaproteobacteria</taxon>
        <taxon>Hyphomicrobiales</taxon>
        <taxon>Nitrobacteraceae</taxon>
        <taxon>Rhodoplanes</taxon>
    </lineage>
</organism>
<reference evidence="6 7" key="1">
    <citation type="submission" date="2017-07" db="EMBL/GenBank/DDBJ databases">
        <title>Draft Genome Sequences of Select Purple Nonsulfur Bacteria.</title>
        <authorList>
            <person name="Lasarre B."/>
            <person name="Mckinlay J.B."/>
        </authorList>
    </citation>
    <scope>NUCLEOTIDE SEQUENCE [LARGE SCALE GENOMIC DNA]</scope>
    <source>
        <strain evidence="6 7">DSM 5909</strain>
    </source>
</reference>
<accession>A0A327L199</accession>
<feature type="signal peptide" evidence="4">
    <location>
        <begin position="1"/>
        <end position="23"/>
    </location>
</feature>
<evidence type="ECO:0000256" key="4">
    <source>
        <dbReference type="SAM" id="SignalP"/>
    </source>
</evidence>
<dbReference type="InterPro" id="IPR028082">
    <property type="entry name" value="Peripla_BP_I"/>
</dbReference>
<dbReference type="InterPro" id="IPR028081">
    <property type="entry name" value="Leu-bd"/>
</dbReference>
<evidence type="ECO:0000313" key="7">
    <source>
        <dbReference type="Proteomes" id="UP000249130"/>
    </source>
</evidence>
<keyword evidence="3" id="KW-0029">Amino-acid transport</keyword>
<name>A0A327L199_9BRAD</name>
<gene>
    <name evidence="6" type="ORF">CH341_07535</name>
</gene>
<sequence>MTSRHVLVLAAALAATFVVPAAAQDTIKIGSSLGLTGYGSITDGHWREGLELAIEAVNAKGGVLGKTLQLVHEDNKSIPQQAVVVYRKMMSEDKVVAFDSGCISAGNFAAASFVTRAKLPMMLCSILPQQAEEQKWAFSFLPPPKFEVDSRYEYLKSKTDIRKVGILGDPSPYGSLMRKFAIDDAKEFGIEVVANESYQQEDADFSVQMGRINAAGAGAVIMIGQGNAVITVAKNIKSLGLDKMLLLGSVNERDLLVEAGQVLGERYLFPSPIIQVAIDDLGLITDPKARAAAEAFITPLKAKHGGKVDTSMSSRAWDSLLMLTQAMQAAKTTEGTAVRDAVEKIGPYVGAGASYDFSPTQHVGITRNPYVIAYVKDGKLAIKHDGR</sequence>
<dbReference type="InterPro" id="IPR051010">
    <property type="entry name" value="BCAA_transport"/>
</dbReference>
<dbReference type="EMBL" id="NPEX01000035">
    <property type="protein sequence ID" value="RAI44739.1"/>
    <property type="molecule type" value="Genomic_DNA"/>
</dbReference>
<dbReference type="AlphaFoldDB" id="A0A327L199"/>
<keyword evidence="7" id="KW-1185">Reference proteome</keyword>